<keyword evidence="6" id="KW-0391">Immunity</keyword>
<proteinExistence type="predicted"/>
<evidence type="ECO:0000256" key="5">
    <source>
        <dbReference type="ARBA" id="ARBA00022833"/>
    </source>
</evidence>
<keyword evidence="2" id="KW-0963">Cytoplasm</keyword>
<dbReference type="Pfam" id="PF20173">
    <property type="entry name" value="ZnF_RZ-type"/>
    <property type="match status" value="1"/>
</dbReference>
<comment type="caution">
    <text evidence="8">The sequence shown here is derived from an EMBL/GenBank/DDBJ whole genome shotgun (WGS) entry which is preliminary data.</text>
</comment>
<name>A0A9P5SAR5_9FUNG</name>
<protein>
    <recommendedName>
        <fullName evidence="7">RZ-type domain-containing protein</fullName>
    </recommendedName>
</protein>
<keyword evidence="9" id="KW-1185">Reference proteome</keyword>
<evidence type="ECO:0000313" key="8">
    <source>
        <dbReference type="EMBL" id="KAF9324049.1"/>
    </source>
</evidence>
<dbReference type="GO" id="GO:0002376">
    <property type="term" value="P:immune system process"/>
    <property type="evidence" value="ECO:0007669"/>
    <property type="project" value="UniProtKB-KW"/>
</dbReference>
<dbReference type="GO" id="GO:0005737">
    <property type="term" value="C:cytoplasm"/>
    <property type="evidence" value="ECO:0007669"/>
    <property type="project" value="UniProtKB-SubCell"/>
</dbReference>
<evidence type="ECO:0000256" key="3">
    <source>
        <dbReference type="ARBA" id="ARBA00022723"/>
    </source>
</evidence>
<accession>A0A9P5SAR5</accession>
<evidence type="ECO:0000259" key="7">
    <source>
        <dbReference type="PROSITE" id="PS51981"/>
    </source>
</evidence>
<evidence type="ECO:0000256" key="4">
    <source>
        <dbReference type="ARBA" id="ARBA00022771"/>
    </source>
</evidence>
<evidence type="ECO:0000256" key="2">
    <source>
        <dbReference type="ARBA" id="ARBA00022490"/>
    </source>
</evidence>
<dbReference type="AlphaFoldDB" id="A0A9P5SAR5"/>
<organism evidence="8 9">
    <name type="scientific">Podila minutissima</name>
    <dbReference type="NCBI Taxonomy" id="64525"/>
    <lineage>
        <taxon>Eukaryota</taxon>
        <taxon>Fungi</taxon>
        <taxon>Fungi incertae sedis</taxon>
        <taxon>Mucoromycota</taxon>
        <taxon>Mortierellomycotina</taxon>
        <taxon>Mortierellomycetes</taxon>
        <taxon>Mortierellales</taxon>
        <taxon>Mortierellaceae</taxon>
        <taxon>Podila</taxon>
    </lineage>
</organism>
<sequence length="489" mass="54797">MDKIFSSGLADMDVDMDPILILSCGHVLTMTTMDNMMEMDSYYIPHVNPATGNTRYIAKQPLPGDEVKQVSCPVCQKPIVHLLRYGRRIKDAQLGKNLKKYQIAQKNALADARDRFEDVRAEIQTNWTTYMQSLSSIKADTKVAPPSPNSRKLGKFMQEADPFPFTNFWFISKSYGIPPVHRAAWTKHMLPLRAVIMILNGINNEAAKSPTKDAFEVAYSHFYQLHTANATPLVDAEGRLTDGIYVDEVDSDKASAMTQDSIVECGLPADGYGGSSYVESLAEKTTILLWTLHHALVTLEFVGPMTGWYWFVEDLCNCCLVYTELLIEAAMNGRCYQRTALSRVILLDLMSHQARWMNLRLQAGDKGTNEARSQLADSLALACKEELEELRESCPVSMRKRCLERVKKIMERLTNEVKIARGDLSLQRTKFEGIQVVRINLNKIGEPSNWHRCTNGHTYVESGTASQPSSCPECRALVGGGDHSLLSDV</sequence>
<evidence type="ECO:0000313" key="9">
    <source>
        <dbReference type="Proteomes" id="UP000696485"/>
    </source>
</evidence>
<keyword evidence="4" id="KW-0863">Zinc-finger</keyword>
<dbReference type="PROSITE" id="PS51981">
    <property type="entry name" value="ZF_RZ"/>
    <property type="match status" value="1"/>
</dbReference>
<evidence type="ECO:0000256" key="1">
    <source>
        <dbReference type="ARBA" id="ARBA00004496"/>
    </source>
</evidence>
<evidence type="ECO:0000256" key="6">
    <source>
        <dbReference type="ARBA" id="ARBA00022859"/>
    </source>
</evidence>
<dbReference type="EMBL" id="JAAAUY010001164">
    <property type="protein sequence ID" value="KAF9324049.1"/>
    <property type="molecule type" value="Genomic_DNA"/>
</dbReference>
<keyword evidence="3" id="KW-0479">Metal-binding</keyword>
<dbReference type="Proteomes" id="UP000696485">
    <property type="component" value="Unassembled WGS sequence"/>
</dbReference>
<gene>
    <name evidence="8" type="ORF">BG006_000909</name>
</gene>
<comment type="subcellular location">
    <subcellularLocation>
        <location evidence="1">Cytoplasm</location>
    </subcellularLocation>
</comment>
<dbReference type="GO" id="GO:0008270">
    <property type="term" value="F:zinc ion binding"/>
    <property type="evidence" value="ECO:0007669"/>
    <property type="project" value="UniProtKB-KW"/>
</dbReference>
<reference evidence="8" key="1">
    <citation type="journal article" date="2020" name="Fungal Divers.">
        <title>Resolving the Mortierellaceae phylogeny through synthesis of multi-gene phylogenetics and phylogenomics.</title>
        <authorList>
            <person name="Vandepol N."/>
            <person name="Liber J."/>
            <person name="Desiro A."/>
            <person name="Na H."/>
            <person name="Kennedy M."/>
            <person name="Barry K."/>
            <person name="Grigoriev I.V."/>
            <person name="Miller A.N."/>
            <person name="O'Donnell K."/>
            <person name="Stajich J.E."/>
            <person name="Bonito G."/>
        </authorList>
    </citation>
    <scope>NUCLEOTIDE SEQUENCE</scope>
    <source>
        <strain evidence="8">NVP1</strain>
    </source>
</reference>
<keyword evidence="5" id="KW-0862">Zinc</keyword>
<feature type="domain" description="RZ-type" evidence="7">
    <location>
        <begin position="428"/>
        <end position="489"/>
    </location>
</feature>
<dbReference type="InterPro" id="IPR046439">
    <property type="entry name" value="ZF_RZ_dom"/>
</dbReference>